<proteinExistence type="predicted"/>
<protein>
    <recommendedName>
        <fullName evidence="3">Lipoprotein</fullName>
    </recommendedName>
</protein>
<gene>
    <name evidence="1" type="ORF">EJV47_17865</name>
</gene>
<dbReference type="AlphaFoldDB" id="A0A3S0JCI3"/>
<dbReference type="RefSeq" id="WP_126694546.1">
    <property type="nucleotide sequence ID" value="NZ_RXOF01000011.1"/>
</dbReference>
<organism evidence="1 2">
    <name type="scientific">Hymenobacter gummosus</name>
    <dbReference type="NCBI Taxonomy" id="1776032"/>
    <lineage>
        <taxon>Bacteria</taxon>
        <taxon>Pseudomonadati</taxon>
        <taxon>Bacteroidota</taxon>
        <taxon>Cytophagia</taxon>
        <taxon>Cytophagales</taxon>
        <taxon>Hymenobacteraceae</taxon>
        <taxon>Hymenobacter</taxon>
    </lineage>
</organism>
<dbReference type="EMBL" id="RXOF01000011">
    <property type="protein sequence ID" value="RTQ47788.1"/>
    <property type="molecule type" value="Genomic_DNA"/>
</dbReference>
<name>A0A3S0JCI3_9BACT</name>
<dbReference type="Proteomes" id="UP000282184">
    <property type="component" value="Unassembled WGS sequence"/>
</dbReference>
<dbReference type="PROSITE" id="PS51257">
    <property type="entry name" value="PROKAR_LIPOPROTEIN"/>
    <property type="match status" value="1"/>
</dbReference>
<accession>A0A3S0JCI3</accession>
<sequence>MKQLRWFPLLALPLLLSSCEDDTTDTSQCGDVAPPPAGYKVLLSIDTVRDAQRQLQFVLRARDNQTYNCGNYALQTILYARGNQLEFSVCGAQQNGATCTTPPGPAITRTTISGFLGANFPLQINIRGQRSTGTLNLRDIPYQIFLNDTTYVAARR</sequence>
<evidence type="ECO:0000313" key="1">
    <source>
        <dbReference type="EMBL" id="RTQ47788.1"/>
    </source>
</evidence>
<evidence type="ECO:0000313" key="2">
    <source>
        <dbReference type="Proteomes" id="UP000282184"/>
    </source>
</evidence>
<keyword evidence="2" id="KW-1185">Reference proteome</keyword>
<comment type="caution">
    <text evidence="1">The sequence shown here is derived from an EMBL/GenBank/DDBJ whole genome shotgun (WGS) entry which is preliminary data.</text>
</comment>
<evidence type="ECO:0008006" key="3">
    <source>
        <dbReference type="Google" id="ProtNLM"/>
    </source>
</evidence>
<reference evidence="1 2" key="1">
    <citation type="submission" date="2018-12" db="EMBL/GenBank/DDBJ databases">
        <title>Hymenobacter gummosus sp. nov., isolated from a spring.</title>
        <authorList>
            <person name="Nie L."/>
        </authorList>
    </citation>
    <scope>NUCLEOTIDE SEQUENCE [LARGE SCALE GENOMIC DNA]</scope>
    <source>
        <strain evidence="1 2">KCTC 52166</strain>
    </source>
</reference>